<proteinExistence type="inferred from homology"/>
<accession>A0AAD9NE27</accession>
<sequence>MYGAASNDTASLSAWTTCSRTHIVLPVVVYVWFLPLHVVVLLLVVFGNALVITAFVKYENTRTTPNYFLLSLSVADILMAPAEAVLMYANVTSDFRVTSRERVPCMIGLNVFLLSLSGSMLSLLGISIDRYIKIIHPLRYESILSPWRAKMALAVMWALLLCISSPVYLWNHFHAGMTCGADVIALRHNGYVLIPVSMCAMVVISALYIRIFFAALRQRRAIQDSEAVVRSAGGSTGAEEANLTKMAALIIGLLYLSWTPAIFITLLFGECHSVLRTALELFSLTLLSCNCFMNPVVYQWRSPEFGAAIRKLLNCQDGQDVHD</sequence>
<evidence type="ECO:0000256" key="5">
    <source>
        <dbReference type="ARBA" id="ARBA00023040"/>
    </source>
</evidence>
<evidence type="ECO:0000256" key="3">
    <source>
        <dbReference type="ARBA" id="ARBA00022692"/>
    </source>
</evidence>
<keyword evidence="8 9" id="KW-0807">Transducer</keyword>
<dbReference type="GO" id="GO:0004930">
    <property type="term" value="F:G protein-coupled receptor activity"/>
    <property type="evidence" value="ECO:0007669"/>
    <property type="project" value="UniProtKB-KW"/>
</dbReference>
<feature type="transmembrane region" description="Helical" evidence="10">
    <location>
        <begin position="109"/>
        <end position="128"/>
    </location>
</feature>
<reference evidence="12" key="1">
    <citation type="journal article" date="2023" name="Mol. Biol. Evol.">
        <title>Third-Generation Sequencing Reveals the Adaptive Role of the Epigenome in Three Deep-Sea Polychaetes.</title>
        <authorList>
            <person name="Perez M."/>
            <person name="Aroh O."/>
            <person name="Sun Y."/>
            <person name="Lan Y."/>
            <person name="Juniper S.K."/>
            <person name="Young C.R."/>
            <person name="Angers B."/>
            <person name="Qian P.Y."/>
        </authorList>
    </citation>
    <scope>NUCLEOTIDE SEQUENCE</scope>
    <source>
        <strain evidence="12">R07B-5</strain>
    </source>
</reference>
<dbReference type="AlphaFoldDB" id="A0AAD9NE27"/>
<keyword evidence="3 9" id="KW-0812">Transmembrane</keyword>
<gene>
    <name evidence="12" type="ORF">NP493_1377g00050</name>
</gene>
<dbReference type="PRINTS" id="PR00237">
    <property type="entry name" value="GPCRRHODOPSN"/>
</dbReference>
<dbReference type="SUPFAM" id="SSF81321">
    <property type="entry name" value="Family A G protein-coupled receptor-like"/>
    <property type="match status" value="1"/>
</dbReference>
<evidence type="ECO:0000256" key="1">
    <source>
        <dbReference type="ARBA" id="ARBA00004651"/>
    </source>
</evidence>
<keyword evidence="6 10" id="KW-0472">Membrane</keyword>
<dbReference type="Proteomes" id="UP001209878">
    <property type="component" value="Unassembled WGS sequence"/>
</dbReference>
<keyword evidence="5 9" id="KW-0297">G-protein coupled receptor</keyword>
<evidence type="ECO:0000256" key="6">
    <source>
        <dbReference type="ARBA" id="ARBA00023136"/>
    </source>
</evidence>
<keyword evidence="7 9" id="KW-0675">Receptor</keyword>
<dbReference type="PANTHER" id="PTHR24249">
    <property type="entry name" value="HISTAMINE RECEPTOR-RELATED G-PROTEIN COUPLED RECEPTOR"/>
    <property type="match status" value="1"/>
</dbReference>
<dbReference type="GO" id="GO:0005886">
    <property type="term" value="C:plasma membrane"/>
    <property type="evidence" value="ECO:0007669"/>
    <property type="project" value="UniProtKB-SubCell"/>
</dbReference>
<dbReference type="PROSITE" id="PS00237">
    <property type="entry name" value="G_PROTEIN_RECEP_F1_1"/>
    <property type="match status" value="1"/>
</dbReference>
<evidence type="ECO:0000256" key="8">
    <source>
        <dbReference type="ARBA" id="ARBA00023224"/>
    </source>
</evidence>
<dbReference type="InterPro" id="IPR000276">
    <property type="entry name" value="GPCR_Rhodpsn"/>
</dbReference>
<dbReference type="PANTHER" id="PTHR24249:SF372">
    <property type="entry name" value="G-PROTEIN COUPLED RECEPTORS FAMILY 1 PROFILE DOMAIN-CONTAINING PROTEIN"/>
    <property type="match status" value="1"/>
</dbReference>
<feature type="transmembrane region" description="Helical" evidence="10">
    <location>
        <begin position="190"/>
        <end position="213"/>
    </location>
</feature>
<evidence type="ECO:0000313" key="13">
    <source>
        <dbReference type="Proteomes" id="UP001209878"/>
    </source>
</evidence>
<dbReference type="EMBL" id="JAODUO010001376">
    <property type="protein sequence ID" value="KAK2165188.1"/>
    <property type="molecule type" value="Genomic_DNA"/>
</dbReference>
<evidence type="ECO:0000256" key="2">
    <source>
        <dbReference type="ARBA" id="ARBA00022475"/>
    </source>
</evidence>
<evidence type="ECO:0000259" key="11">
    <source>
        <dbReference type="PROSITE" id="PS50262"/>
    </source>
</evidence>
<dbReference type="InterPro" id="IPR017452">
    <property type="entry name" value="GPCR_Rhodpsn_7TM"/>
</dbReference>
<dbReference type="SMART" id="SM01381">
    <property type="entry name" value="7TM_GPCR_Srsx"/>
    <property type="match status" value="1"/>
</dbReference>
<evidence type="ECO:0000313" key="12">
    <source>
        <dbReference type="EMBL" id="KAK2165188.1"/>
    </source>
</evidence>
<organism evidence="12 13">
    <name type="scientific">Ridgeia piscesae</name>
    <name type="common">Tubeworm</name>
    <dbReference type="NCBI Taxonomy" id="27915"/>
    <lineage>
        <taxon>Eukaryota</taxon>
        <taxon>Metazoa</taxon>
        <taxon>Spiralia</taxon>
        <taxon>Lophotrochozoa</taxon>
        <taxon>Annelida</taxon>
        <taxon>Polychaeta</taxon>
        <taxon>Sedentaria</taxon>
        <taxon>Canalipalpata</taxon>
        <taxon>Sabellida</taxon>
        <taxon>Siboglinidae</taxon>
        <taxon>Ridgeia</taxon>
    </lineage>
</organism>
<feature type="domain" description="G-protein coupled receptors family 1 profile" evidence="11">
    <location>
        <begin position="47"/>
        <end position="298"/>
    </location>
</feature>
<feature type="transmembrane region" description="Helical" evidence="10">
    <location>
        <begin position="67"/>
        <end position="89"/>
    </location>
</feature>
<dbReference type="InterPro" id="IPR050569">
    <property type="entry name" value="TAAR"/>
</dbReference>
<feature type="transmembrane region" description="Helical" evidence="10">
    <location>
        <begin position="247"/>
        <end position="269"/>
    </location>
</feature>
<comment type="similarity">
    <text evidence="9">Belongs to the G-protein coupled receptor 1 family.</text>
</comment>
<feature type="transmembrane region" description="Helical" evidence="10">
    <location>
        <begin position="29"/>
        <end position="55"/>
    </location>
</feature>
<keyword evidence="2" id="KW-1003">Cell membrane</keyword>
<evidence type="ECO:0000256" key="9">
    <source>
        <dbReference type="RuleBase" id="RU000688"/>
    </source>
</evidence>
<keyword evidence="4 10" id="KW-1133">Transmembrane helix</keyword>
<dbReference type="PROSITE" id="PS50262">
    <property type="entry name" value="G_PROTEIN_RECEP_F1_2"/>
    <property type="match status" value="1"/>
</dbReference>
<evidence type="ECO:0000256" key="7">
    <source>
        <dbReference type="ARBA" id="ARBA00023170"/>
    </source>
</evidence>
<dbReference type="Pfam" id="PF00001">
    <property type="entry name" value="7tm_1"/>
    <property type="match status" value="1"/>
</dbReference>
<feature type="transmembrane region" description="Helical" evidence="10">
    <location>
        <begin position="149"/>
        <end position="170"/>
    </location>
</feature>
<name>A0AAD9NE27_RIDPI</name>
<evidence type="ECO:0000256" key="10">
    <source>
        <dbReference type="SAM" id="Phobius"/>
    </source>
</evidence>
<comment type="caution">
    <text evidence="12">The sequence shown here is derived from an EMBL/GenBank/DDBJ whole genome shotgun (WGS) entry which is preliminary data.</text>
</comment>
<evidence type="ECO:0000256" key="4">
    <source>
        <dbReference type="ARBA" id="ARBA00022989"/>
    </source>
</evidence>
<dbReference type="Gene3D" id="1.20.1070.10">
    <property type="entry name" value="Rhodopsin 7-helix transmembrane proteins"/>
    <property type="match status" value="1"/>
</dbReference>
<protein>
    <recommendedName>
        <fullName evidence="11">G-protein coupled receptors family 1 profile domain-containing protein</fullName>
    </recommendedName>
</protein>
<keyword evidence="13" id="KW-1185">Reference proteome</keyword>
<comment type="subcellular location">
    <subcellularLocation>
        <location evidence="1">Cell membrane</location>
        <topology evidence="1">Multi-pass membrane protein</topology>
    </subcellularLocation>
</comment>